<sequence>MGFVKIIPTIPSFQPWLVGFSLMLMFLVLWSQLSDIGILSNTKRAHLIPATTTRTLAAAAGGGGPPALAYWIMGGGGDGRRMMRLLKAIYHPRNRYLLQLDSSAMESERVELAIWAEGLGRVFSEFGNIDVVGESYGVNRMGASGLGAVLHAAALLLRIDGGDWDWFVPLTASDYPLLTQDDILYAFSSLPKDTNFMAYTNDTAWKKRQNVSRVAVDPNLYHKENRPVFYAAETREEPNAFWIFGGLYTLLNHNSVRSEYTISEKGSPWMILSRNFVEHCVKGWDNFPRKLLMYSSNVAFPLESYFQTVLCNTPEFHNTTIVNDDLRYIVNRNETLNITTIKISNRDSKTTRRTIFVGPFEENDPKLQAIDEQLLKLDKNGIVRGKWCEKRRIMNETEPRLMNSTIASENLCSSSKGDVDSLESGVLGTLLRTYLSSVVKENELASGLCRSHVIRNERKK</sequence>
<dbReference type="Proteomes" id="UP000325081">
    <property type="component" value="Unassembled WGS sequence"/>
</dbReference>
<evidence type="ECO:0000256" key="1">
    <source>
        <dbReference type="ARBA" id="ARBA00004606"/>
    </source>
</evidence>
<feature type="transmembrane region" description="Helical" evidence="6">
    <location>
        <begin position="12"/>
        <end position="33"/>
    </location>
</feature>
<keyword evidence="6" id="KW-1133">Transmembrane helix</keyword>
<reference evidence="8" key="1">
    <citation type="journal article" date="2019" name="Curr. Biol.">
        <title>Genome Sequence of Striga asiatica Provides Insight into the Evolution of Plant Parasitism.</title>
        <authorList>
            <person name="Yoshida S."/>
            <person name="Kim S."/>
            <person name="Wafula E.K."/>
            <person name="Tanskanen J."/>
            <person name="Kim Y.M."/>
            <person name="Honaas L."/>
            <person name="Yang Z."/>
            <person name="Spallek T."/>
            <person name="Conn C.E."/>
            <person name="Ichihashi Y."/>
            <person name="Cheong K."/>
            <person name="Cui S."/>
            <person name="Der J.P."/>
            <person name="Gundlach H."/>
            <person name="Jiao Y."/>
            <person name="Hori C."/>
            <person name="Ishida J.K."/>
            <person name="Kasahara H."/>
            <person name="Kiba T."/>
            <person name="Kim M.S."/>
            <person name="Koo N."/>
            <person name="Laohavisit A."/>
            <person name="Lee Y.H."/>
            <person name="Lumba S."/>
            <person name="McCourt P."/>
            <person name="Mortimer J.C."/>
            <person name="Mutuku J.M."/>
            <person name="Nomura T."/>
            <person name="Sasaki-Sekimoto Y."/>
            <person name="Seto Y."/>
            <person name="Wang Y."/>
            <person name="Wakatake T."/>
            <person name="Sakakibara H."/>
            <person name="Demura T."/>
            <person name="Yamaguchi S."/>
            <person name="Yoneyama K."/>
            <person name="Manabe R.I."/>
            <person name="Nelson D.C."/>
            <person name="Schulman A.H."/>
            <person name="Timko M.P."/>
            <person name="dePamphilis C.W."/>
            <person name="Choi D."/>
            <person name="Shirasu K."/>
        </authorList>
    </citation>
    <scope>NUCLEOTIDE SEQUENCE [LARGE SCALE GENOMIC DNA]</scope>
    <source>
        <strain evidence="8">cv. UVA1</strain>
    </source>
</reference>
<comment type="subcellular location">
    <subcellularLocation>
        <location evidence="1">Membrane</location>
        <topology evidence="1">Single-pass type II membrane protein</topology>
    </subcellularLocation>
</comment>
<name>A0A5A7P6A2_STRAF</name>
<accession>A0A5A7P6A2</accession>
<dbReference type="AlphaFoldDB" id="A0A5A7P6A2"/>
<proteinExistence type="predicted"/>
<dbReference type="EMBL" id="BKCP01002447">
    <property type="protein sequence ID" value="GER28333.1"/>
    <property type="molecule type" value="Genomic_DNA"/>
</dbReference>
<dbReference type="InterPro" id="IPR003406">
    <property type="entry name" value="Glyco_trans_14"/>
</dbReference>
<evidence type="ECO:0000313" key="7">
    <source>
        <dbReference type="EMBL" id="GER28333.1"/>
    </source>
</evidence>
<dbReference type="OrthoDB" id="2019572at2759"/>
<evidence type="ECO:0000256" key="3">
    <source>
        <dbReference type="ARBA" id="ARBA00022679"/>
    </source>
</evidence>
<keyword evidence="5" id="KW-0325">Glycoprotein</keyword>
<keyword evidence="8" id="KW-1185">Reference proteome</keyword>
<keyword evidence="3 7" id="KW-0808">Transferase</keyword>
<protein>
    <submittedName>
        <fullName evidence="7">Core-2/I-branching beta-1,6-N-acetylglucosaminyltransferase family protein</fullName>
    </submittedName>
</protein>
<keyword evidence="4 6" id="KW-0472">Membrane</keyword>
<organism evidence="7 8">
    <name type="scientific">Striga asiatica</name>
    <name type="common">Asiatic witchweed</name>
    <name type="synonym">Buchnera asiatica</name>
    <dbReference type="NCBI Taxonomy" id="4170"/>
    <lineage>
        <taxon>Eukaryota</taxon>
        <taxon>Viridiplantae</taxon>
        <taxon>Streptophyta</taxon>
        <taxon>Embryophyta</taxon>
        <taxon>Tracheophyta</taxon>
        <taxon>Spermatophyta</taxon>
        <taxon>Magnoliopsida</taxon>
        <taxon>eudicotyledons</taxon>
        <taxon>Gunneridae</taxon>
        <taxon>Pentapetalae</taxon>
        <taxon>asterids</taxon>
        <taxon>lamiids</taxon>
        <taxon>Lamiales</taxon>
        <taxon>Orobanchaceae</taxon>
        <taxon>Buchnereae</taxon>
        <taxon>Striga</taxon>
    </lineage>
</organism>
<keyword evidence="2 7" id="KW-0328">Glycosyltransferase</keyword>
<evidence type="ECO:0000256" key="6">
    <source>
        <dbReference type="SAM" id="Phobius"/>
    </source>
</evidence>
<dbReference type="PANTHER" id="PTHR45719">
    <property type="entry name" value="GLYCOSYLTRANSFERASE"/>
    <property type="match status" value="1"/>
</dbReference>
<dbReference type="InterPro" id="IPR044610">
    <property type="entry name" value="GLCAT14A/B/C"/>
</dbReference>
<comment type="caution">
    <text evidence="7">The sequence shown here is derived from an EMBL/GenBank/DDBJ whole genome shotgun (WGS) entry which is preliminary data.</text>
</comment>
<gene>
    <name evidence="7" type="ORF">STAS_04102</name>
</gene>
<dbReference type="PANTHER" id="PTHR45719:SF11">
    <property type="entry name" value="OS01G0121800 PROTEIN"/>
    <property type="match status" value="1"/>
</dbReference>
<dbReference type="Pfam" id="PF02485">
    <property type="entry name" value="Branch"/>
    <property type="match status" value="1"/>
</dbReference>
<evidence type="ECO:0000256" key="2">
    <source>
        <dbReference type="ARBA" id="ARBA00022676"/>
    </source>
</evidence>
<evidence type="ECO:0000313" key="8">
    <source>
        <dbReference type="Proteomes" id="UP000325081"/>
    </source>
</evidence>
<dbReference type="GO" id="GO:0016020">
    <property type="term" value="C:membrane"/>
    <property type="evidence" value="ECO:0007669"/>
    <property type="project" value="UniProtKB-SubCell"/>
</dbReference>
<dbReference type="GO" id="GO:0015020">
    <property type="term" value="F:glucuronosyltransferase activity"/>
    <property type="evidence" value="ECO:0007669"/>
    <property type="project" value="InterPro"/>
</dbReference>
<evidence type="ECO:0000256" key="4">
    <source>
        <dbReference type="ARBA" id="ARBA00023136"/>
    </source>
</evidence>
<evidence type="ECO:0000256" key="5">
    <source>
        <dbReference type="ARBA" id="ARBA00023180"/>
    </source>
</evidence>
<keyword evidence="6" id="KW-0812">Transmembrane</keyword>